<dbReference type="InterPro" id="IPR000326">
    <property type="entry name" value="PAP2/HPO"/>
</dbReference>
<evidence type="ECO:0000259" key="5">
    <source>
        <dbReference type="SMART" id="SM00014"/>
    </source>
</evidence>
<evidence type="ECO:0000256" key="2">
    <source>
        <dbReference type="ARBA" id="ARBA00032707"/>
    </source>
</evidence>
<dbReference type="GO" id="GO:0050380">
    <property type="term" value="F:undecaprenyl-diphosphatase activity"/>
    <property type="evidence" value="ECO:0007669"/>
    <property type="project" value="UniProtKB-EC"/>
</dbReference>
<dbReference type="Proteomes" id="UP000288843">
    <property type="component" value="Unassembled WGS sequence"/>
</dbReference>
<dbReference type="Proteomes" id="UP000345637">
    <property type="component" value="Unassembled WGS sequence"/>
</dbReference>
<evidence type="ECO:0000313" key="6">
    <source>
        <dbReference type="EMBL" id="RWT19474.1"/>
    </source>
</evidence>
<protein>
    <recommendedName>
        <fullName evidence="1">undecaprenyl-diphosphate phosphatase</fullName>
        <ecNumber evidence="1">3.6.1.27</ecNumber>
    </recommendedName>
    <alternativeName>
        <fullName evidence="2">Undecaprenyl pyrophosphate phosphatase</fullName>
    </alternativeName>
</protein>
<keyword evidence="4" id="KW-0812">Transmembrane</keyword>
<reference evidence="7 9" key="2">
    <citation type="submission" date="2019-03" db="EMBL/GenBank/DDBJ databases">
        <authorList>
            <consortium name="Pathogen Informatics"/>
        </authorList>
    </citation>
    <scope>NUCLEOTIDE SEQUENCE [LARGE SCALE GENOMIC DNA]</scope>
    <source>
        <strain evidence="7 9">NCTC12998</strain>
    </source>
</reference>
<dbReference type="Gene3D" id="1.20.144.10">
    <property type="entry name" value="Phosphatidic acid phosphatase type 2/haloperoxidase"/>
    <property type="match status" value="1"/>
</dbReference>
<keyword evidence="4" id="KW-1133">Transmembrane helix</keyword>
<feature type="transmembrane region" description="Helical" evidence="4">
    <location>
        <begin position="22"/>
        <end position="48"/>
    </location>
</feature>
<evidence type="ECO:0000256" key="4">
    <source>
        <dbReference type="SAM" id="Phobius"/>
    </source>
</evidence>
<dbReference type="PANTHER" id="PTHR14969">
    <property type="entry name" value="SPHINGOSINE-1-PHOSPHATE PHOSPHOHYDROLASE"/>
    <property type="match status" value="1"/>
</dbReference>
<evidence type="ECO:0000313" key="9">
    <source>
        <dbReference type="Proteomes" id="UP000345637"/>
    </source>
</evidence>
<dbReference type="InterPro" id="IPR036938">
    <property type="entry name" value="PAP2/HPO_sf"/>
</dbReference>
<dbReference type="RefSeq" id="WP_032700499.1">
    <property type="nucleotide sequence ID" value="NZ_ABZSJN020000236.1"/>
</dbReference>
<gene>
    <name evidence="7" type="primary">ybjG_1</name>
    <name evidence="6" type="ORF">DN603_20950</name>
    <name evidence="7" type="ORF">NCTC12998_02714</name>
</gene>
<evidence type="ECO:0000313" key="8">
    <source>
        <dbReference type="Proteomes" id="UP000288843"/>
    </source>
</evidence>
<comment type="catalytic activity">
    <reaction evidence="3">
        <text>di-trans,octa-cis-undecaprenyl diphosphate + H2O = di-trans,octa-cis-undecaprenyl phosphate + phosphate + H(+)</text>
        <dbReference type="Rhea" id="RHEA:28094"/>
        <dbReference type="ChEBI" id="CHEBI:15377"/>
        <dbReference type="ChEBI" id="CHEBI:15378"/>
        <dbReference type="ChEBI" id="CHEBI:43474"/>
        <dbReference type="ChEBI" id="CHEBI:58405"/>
        <dbReference type="ChEBI" id="CHEBI:60392"/>
        <dbReference type="EC" id="3.6.1.27"/>
    </reaction>
</comment>
<evidence type="ECO:0000313" key="7">
    <source>
        <dbReference type="EMBL" id="VFS64793.1"/>
    </source>
</evidence>
<dbReference type="AlphaFoldDB" id="A0A443VIE6"/>
<feature type="transmembrane region" description="Helical" evidence="4">
    <location>
        <begin position="125"/>
        <end position="143"/>
    </location>
</feature>
<evidence type="ECO:0000256" key="3">
    <source>
        <dbReference type="ARBA" id="ARBA00047594"/>
    </source>
</evidence>
<feature type="transmembrane region" description="Helical" evidence="4">
    <location>
        <begin position="149"/>
        <end position="167"/>
    </location>
</feature>
<sequence>MLENINDALFAFINATPASPSWVIALATFIAKDVILIVPLLAAALWLWGPNQRQLVFKVLLALAISLSLSWIFGLLFPHERPFAAGIGYQFLHHAPNNSFPSNHGTISFTFALAFLFWHRLWSGIALLATAVAIAWSRVYLGVHWPLDMLGGLLTGMCGCLAAGLLWQAGGQPLYQYLQQLYRVCFSLPIRKGWVRD</sequence>
<dbReference type="Pfam" id="PF01569">
    <property type="entry name" value="PAP2"/>
    <property type="match status" value="1"/>
</dbReference>
<dbReference type="InterPro" id="IPR033879">
    <property type="entry name" value="UPP_Pase"/>
</dbReference>
<name>A0A443VIE6_RAOPL</name>
<feature type="domain" description="Phosphatidic acid phosphatase type 2/haloperoxidase" evidence="5">
    <location>
        <begin position="55"/>
        <end position="164"/>
    </location>
</feature>
<dbReference type="CDD" id="cd03385">
    <property type="entry name" value="PAP2_BcrC_like"/>
    <property type="match status" value="1"/>
</dbReference>
<dbReference type="SUPFAM" id="SSF48317">
    <property type="entry name" value="Acid phosphatase/Vanadium-dependent haloperoxidase"/>
    <property type="match status" value="1"/>
</dbReference>
<dbReference type="SMART" id="SM00014">
    <property type="entry name" value="acidPPc"/>
    <property type="match status" value="1"/>
</dbReference>
<dbReference type="NCBIfam" id="NF008813">
    <property type="entry name" value="PRK11837.1"/>
    <property type="match status" value="1"/>
</dbReference>
<dbReference type="EMBL" id="QKOX01000025">
    <property type="protein sequence ID" value="RWT19474.1"/>
    <property type="molecule type" value="Genomic_DNA"/>
</dbReference>
<dbReference type="GO" id="GO:0005886">
    <property type="term" value="C:plasma membrane"/>
    <property type="evidence" value="ECO:0007669"/>
    <property type="project" value="InterPro"/>
</dbReference>
<keyword evidence="7" id="KW-0378">Hydrolase</keyword>
<dbReference type="EMBL" id="CAADJE010000022">
    <property type="protein sequence ID" value="VFS64793.1"/>
    <property type="molecule type" value="Genomic_DNA"/>
</dbReference>
<proteinExistence type="predicted"/>
<evidence type="ECO:0000256" key="1">
    <source>
        <dbReference type="ARBA" id="ARBA00012374"/>
    </source>
</evidence>
<reference evidence="6 8" key="1">
    <citation type="submission" date="2018-06" db="EMBL/GenBank/DDBJ databases">
        <title>Carbapenemase-producing Enterobacteriaceae present in wastewater treatment plant effluent and nearby surface waters in the US.</title>
        <authorList>
            <person name="Mathys D.A."/>
            <person name="Mollenkopf D.F."/>
            <person name="Feicht S.M."/>
            <person name="Adams R.J."/>
            <person name="Albers A.L."/>
            <person name="Stuever D.M."/>
            <person name="Daniels J.B."/>
            <person name="Wittum T.E."/>
        </authorList>
    </citation>
    <scope>NUCLEOTIDE SEQUENCE [LARGE SCALE GENOMIC DNA]</scope>
    <source>
        <strain evidence="6 8">GEO_47_Down_B</strain>
    </source>
</reference>
<accession>A0A443VIE6</accession>
<dbReference type="EC" id="3.6.1.27" evidence="1"/>
<feature type="transmembrane region" description="Helical" evidence="4">
    <location>
        <begin position="55"/>
        <end position="79"/>
    </location>
</feature>
<organism evidence="6 8">
    <name type="scientific">Raoultella planticola</name>
    <name type="common">Klebsiella planticola</name>
    <dbReference type="NCBI Taxonomy" id="575"/>
    <lineage>
        <taxon>Bacteria</taxon>
        <taxon>Pseudomonadati</taxon>
        <taxon>Pseudomonadota</taxon>
        <taxon>Gammaproteobacteria</taxon>
        <taxon>Enterobacterales</taxon>
        <taxon>Enterobacteriaceae</taxon>
        <taxon>Klebsiella/Raoultella group</taxon>
        <taxon>Raoultella</taxon>
    </lineage>
</organism>
<keyword evidence="4" id="KW-0472">Membrane</keyword>
<dbReference type="PANTHER" id="PTHR14969:SF13">
    <property type="entry name" value="AT30094P"/>
    <property type="match status" value="1"/>
</dbReference>